<dbReference type="GO" id="GO:0004445">
    <property type="term" value="F:inositol-polyphosphate 5-phosphatase activity"/>
    <property type="evidence" value="ECO:0007669"/>
    <property type="project" value="UniProtKB-EC"/>
</dbReference>
<dbReference type="EC" id="3.1.3.56" evidence="1"/>
<evidence type="ECO:0000256" key="1">
    <source>
        <dbReference type="ARBA" id="ARBA00012997"/>
    </source>
</evidence>
<name>A0A6P7Y4A7_9AMPH</name>
<keyword evidence="4" id="KW-1185">Reference proteome</keyword>
<dbReference type="InterPro" id="IPR036691">
    <property type="entry name" value="Endo/exonu/phosph_ase_sf"/>
</dbReference>
<dbReference type="PANTHER" id="PTHR12997:SF9">
    <property type="entry name" value="INOSITOL-POLYPHOSPHATE 5-PHOSPHATASE"/>
    <property type="match status" value="1"/>
</dbReference>
<dbReference type="GeneID" id="115469426"/>
<proteinExistence type="inferred from homology"/>
<dbReference type="KEGG" id="muo:115469426"/>
<comment type="similarity">
    <text evidence="2">Belongs to the inositol 1,4,5-trisphosphate 5-phosphatase type I family.</text>
</comment>
<dbReference type="PANTHER" id="PTHR12997">
    <property type="entry name" value="TYPE I INOSITOL-1,4,5-TRISPHOSPHATE 5-PHOSPHATASE"/>
    <property type="match status" value="1"/>
</dbReference>
<evidence type="ECO:0000313" key="5">
    <source>
        <dbReference type="RefSeq" id="XP_030057915.1"/>
    </source>
</evidence>
<dbReference type="Pfam" id="PF22669">
    <property type="entry name" value="Exo_endo_phos2"/>
    <property type="match status" value="1"/>
</dbReference>
<dbReference type="Proteomes" id="UP000515156">
    <property type="component" value="Chromosome 4"/>
</dbReference>
<organism evidence="4 5">
    <name type="scientific">Microcaecilia unicolor</name>
    <dbReference type="NCBI Taxonomy" id="1415580"/>
    <lineage>
        <taxon>Eukaryota</taxon>
        <taxon>Metazoa</taxon>
        <taxon>Chordata</taxon>
        <taxon>Craniata</taxon>
        <taxon>Vertebrata</taxon>
        <taxon>Euteleostomi</taxon>
        <taxon>Amphibia</taxon>
        <taxon>Gymnophiona</taxon>
        <taxon>Siphonopidae</taxon>
        <taxon>Microcaecilia</taxon>
    </lineage>
</organism>
<dbReference type="InterPro" id="IPR039737">
    <property type="entry name" value="INPP5A"/>
</dbReference>
<dbReference type="SUPFAM" id="SSF56219">
    <property type="entry name" value="DNase I-like"/>
    <property type="match status" value="1"/>
</dbReference>
<feature type="domain" description="Inositol polyphosphate-related phosphatase" evidence="3">
    <location>
        <begin position="4"/>
        <end position="393"/>
    </location>
</feature>
<evidence type="ECO:0000259" key="3">
    <source>
        <dbReference type="SMART" id="SM00128"/>
    </source>
</evidence>
<dbReference type="InterPro" id="IPR000300">
    <property type="entry name" value="IPPc"/>
</dbReference>
<protein>
    <recommendedName>
        <fullName evidence="1">inositol-polyphosphate 5-phosphatase</fullName>
        <ecNumber evidence="1">3.1.3.56</ecNumber>
    </recommendedName>
</protein>
<reference evidence="5" key="1">
    <citation type="submission" date="2025-08" db="UniProtKB">
        <authorList>
            <consortium name="RefSeq"/>
        </authorList>
    </citation>
    <scope>IDENTIFICATION</scope>
</reference>
<dbReference type="InParanoid" id="A0A6P7Y4A7"/>
<dbReference type="SMART" id="SM00128">
    <property type="entry name" value="IPPc"/>
    <property type="match status" value="1"/>
</dbReference>
<dbReference type="GO" id="GO:0046856">
    <property type="term" value="P:phosphatidylinositol dephosphorylation"/>
    <property type="evidence" value="ECO:0007669"/>
    <property type="project" value="InterPro"/>
</dbReference>
<gene>
    <name evidence="5" type="primary">LOC115469426</name>
</gene>
<dbReference type="Gene3D" id="3.60.10.10">
    <property type="entry name" value="Endonuclease/exonuclease/phosphatase"/>
    <property type="match status" value="1"/>
</dbReference>
<dbReference type="OrthoDB" id="5780965at2759"/>
<evidence type="ECO:0000313" key="4">
    <source>
        <dbReference type="Proteomes" id="UP000515156"/>
    </source>
</evidence>
<accession>A0A6P7Y4A7</accession>
<sequence>MGGRGVELLLVTANVGSVCDKPEEPQKNWLQELYKTVHRYTPLFLALHLQEVGGKDYQQNMKRMDDFVRTLMQSREMSEFDRVRVYIDSDFTEMNSFTALGSLYFVHRSLDDVWEYDFQEKEFQVVYGIQVYGGSLEKVSTLEKEKFAPDFWPDFKWTRKGYMRSRWRIQNCAFDLVNIHLFHDASNLVACNSSPSVYAENRKKSLNYVLERLNDQRFQLLPFFIFGDFNFRLDARSFIQNVCSSGRLRRERCDSEGRVEKIICEEKSSCKVLLLIEKGLFECLNQAMFRENNAEGLLVYDKEPLPFLDTLSEQPIVFPPSYPYSEDYNSPTEYEHTRCPAWCDRVFMSYSAKSFLQEEKDESSASSVVYGTFGDSVCMGDHKPVFLSFGLKSLI</sequence>
<dbReference type="RefSeq" id="XP_030057915.1">
    <property type="nucleotide sequence ID" value="XM_030202055.1"/>
</dbReference>
<dbReference type="AlphaFoldDB" id="A0A6P7Y4A7"/>
<evidence type="ECO:0000256" key="2">
    <source>
        <dbReference type="ARBA" id="ARBA00023599"/>
    </source>
</evidence>